<proteinExistence type="predicted"/>
<evidence type="ECO:0000313" key="4">
    <source>
        <dbReference type="Proteomes" id="UP000672657"/>
    </source>
</evidence>
<name>A0ABM8TWI9_9BURK</name>
<keyword evidence="4" id="KW-1185">Reference proteome</keyword>
<dbReference type="Proteomes" id="UP000672657">
    <property type="component" value="Unassembled WGS sequence"/>
</dbReference>
<evidence type="ECO:0000256" key="1">
    <source>
        <dbReference type="SAM" id="MobiDB-lite"/>
    </source>
</evidence>
<feature type="chain" id="PRO_5045352017" evidence="2">
    <location>
        <begin position="26"/>
        <end position="235"/>
    </location>
</feature>
<feature type="region of interest" description="Disordered" evidence="1">
    <location>
        <begin position="188"/>
        <end position="235"/>
    </location>
</feature>
<reference evidence="3 4" key="1">
    <citation type="submission" date="2021-03" db="EMBL/GenBank/DDBJ databases">
        <authorList>
            <person name="Peeters C."/>
        </authorList>
    </citation>
    <scope>NUCLEOTIDE SEQUENCE [LARGE SCALE GENOMIC DNA]</scope>
    <source>
        <strain evidence="3 4">LMG 26411</strain>
    </source>
</reference>
<dbReference type="Pfam" id="PF11180">
    <property type="entry name" value="DUF2968"/>
    <property type="match status" value="1"/>
</dbReference>
<protein>
    <submittedName>
        <fullName evidence="3">Uncharacterized protein</fullName>
    </submittedName>
</protein>
<dbReference type="EMBL" id="CAJPVI010000106">
    <property type="protein sequence ID" value="CAG2161081.1"/>
    <property type="molecule type" value="Genomic_DNA"/>
</dbReference>
<dbReference type="InterPro" id="IPR021350">
    <property type="entry name" value="DUF2968"/>
</dbReference>
<keyword evidence="2" id="KW-0732">Signal</keyword>
<comment type="caution">
    <text evidence="3">The sequence shown here is derived from an EMBL/GenBank/DDBJ whole genome shotgun (WGS) entry which is preliminary data.</text>
</comment>
<dbReference type="RefSeq" id="WP_211958685.1">
    <property type="nucleotide sequence ID" value="NZ_CAJPVI010000106.1"/>
</dbReference>
<organism evidence="3 4">
    <name type="scientific">Cupriavidus numazuensis</name>
    <dbReference type="NCBI Taxonomy" id="221992"/>
    <lineage>
        <taxon>Bacteria</taxon>
        <taxon>Pseudomonadati</taxon>
        <taxon>Pseudomonadota</taxon>
        <taxon>Betaproteobacteria</taxon>
        <taxon>Burkholderiales</taxon>
        <taxon>Burkholderiaceae</taxon>
        <taxon>Cupriavidus</taxon>
    </lineage>
</organism>
<sequence length="235" mass="25534">MSTPLPFAPLVLAVLACAASLSATAAETPLTTPPTPPAVQAISDADAATVQGHRAEFEQRLNAGTVHELRATSNGDYTTRLLIADDQAVFYVAMSYQRSLWRVIRLQSQGPAEDTYTRLARQSAAWAENDIQRQVLSSRKREAEKALQLGEARAQALSREVAAMEAERARMVAEREAIAAERRAVAAEGRDTTAKVGQLQNQIRQMEAELANPGTSATHRSTTRRSRPQALAKSQ</sequence>
<evidence type="ECO:0000313" key="3">
    <source>
        <dbReference type="EMBL" id="CAG2161081.1"/>
    </source>
</evidence>
<accession>A0ABM8TWI9</accession>
<gene>
    <name evidence="3" type="ORF">LMG26411_07985</name>
</gene>
<evidence type="ECO:0000256" key="2">
    <source>
        <dbReference type="SAM" id="SignalP"/>
    </source>
</evidence>
<feature type="signal peptide" evidence="2">
    <location>
        <begin position="1"/>
        <end position="25"/>
    </location>
</feature>